<evidence type="ECO:0000313" key="2">
    <source>
        <dbReference type="Proteomes" id="UP000887013"/>
    </source>
</evidence>
<gene>
    <name evidence="1" type="ORF">NPIL_637031</name>
</gene>
<name>A0A8X6IVY2_NEPPI</name>
<protein>
    <submittedName>
        <fullName evidence="1">Uncharacterized protein</fullName>
    </submittedName>
</protein>
<evidence type="ECO:0000313" key="1">
    <source>
        <dbReference type="EMBL" id="GFS61872.1"/>
    </source>
</evidence>
<proteinExistence type="predicted"/>
<keyword evidence="2" id="KW-1185">Reference proteome</keyword>
<reference evidence="1" key="1">
    <citation type="submission" date="2020-08" db="EMBL/GenBank/DDBJ databases">
        <title>Multicomponent nature underlies the extraordinary mechanical properties of spider dragline silk.</title>
        <authorList>
            <person name="Kono N."/>
            <person name="Nakamura H."/>
            <person name="Mori M."/>
            <person name="Yoshida Y."/>
            <person name="Ohtoshi R."/>
            <person name="Malay A.D."/>
            <person name="Moran D.A.P."/>
            <person name="Tomita M."/>
            <person name="Numata K."/>
            <person name="Arakawa K."/>
        </authorList>
    </citation>
    <scope>NUCLEOTIDE SEQUENCE</scope>
</reference>
<dbReference type="Proteomes" id="UP000887013">
    <property type="component" value="Unassembled WGS sequence"/>
</dbReference>
<sequence>MFPDEQQQSSMTLVAEDERTWTFIEQYVTERSTPVKADEYSDVCELKVLGNNRRPKAIRGRYRKRVSRSTFCSGTFDVSHYPEVVVQQKHKSLSFLSDRRERIICLQEISQG</sequence>
<comment type="caution">
    <text evidence="1">The sequence shown here is derived from an EMBL/GenBank/DDBJ whole genome shotgun (WGS) entry which is preliminary data.</text>
</comment>
<organism evidence="1 2">
    <name type="scientific">Nephila pilipes</name>
    <name type="common">Giant wood spider</name>
    <name type="synonym">Nephila maculata</name>
    <dbReference type="NCBI Taxonomy" id="299642"/>
    <lineage>
        <taxon>Eukaryota</taxon>
        <taxon>Metazoa</taxon>
        <taxon>Ecdysozoa</taxon>
        <taxon>Arthropoda</taxon>
        <taxon>Chelicerata</taxon>
        <taxon>Arachnida</taxon>
        <taxon>Araneae</taxon>
        <taxon>Araneomorphae</taxon>
        <taxon>Entelegynae</taxon>
        <taxon>Araneoidea</taxon>
        <taxon>Nephilidae</taxon>
        <taxon>Nephila</taxon>
    </lineage>
</organism>
<accession>A0A8X6IVY2</accession>
<dbReference type="AlphaFoldDB" id="A0A8X6IVY2"/>
<dbReference type="EMBL" id="BMAW01047618">
    <property type="protein sequence ID" value="GFS61872.1"/>
    <property type="molecule type" value="Genomic_DNA"/>
</dbReference>